<dbReference type="Proteomes" id="UP000049828">
    <property type="component" value="Unassembled WGS sequence"/>
</dbReference>
<protein>
    <submittedName>
        <fullName evidence="1">Uncharacterized protein</fullName>
    </submittedName>
</protein>
<dbReference type="RefSeq" id="WP_055040241.1">
    <property type="nucleotide sequence ID" value="NZ_CVRS01000098.1"/>
</dbReference>
<sequence>MSMNTKLGRALVAGAALMMVFPMTGCRKKMADESTGIKAEILYQTYCEDSFKGYQMDNTAALTFYTDGTWSTAHCNGLNNYRTDIGTWEVSDDGVLSMYNADGELVGNGSDSVDPSDVTTWTKWGAGYFNNGDGTETQYDSTYCFAPGENGDFTFTNDDQTYFYWGSNAHISSQYASYFTAQDFLDAYNAKNSKNLTSLTENWGTASPLSEYEYHMSDYMAGDIDMRILYKSWGLTDEQIDAMLSGESTTESTEE</sequence>
<name>A0A0M6WWP9_9FIRM</name>
<organism evidence="1 2">
    <name type="scientific">Roseburia inulinivorans</name>
    <dbReference type="NCBI Taxonomy" id="360807"/>
    <lineage>
        <taxon>Bacteria</taxon>
        <taxon>Bacillati</taxon>
        <taxon>Bacillota</taxon>
        <taxon>Clostridia</taxon>
        <taxon>Lachnospirales</taxon>
        <taxon>Lachnospiraceae</taxon>
        <taxon>Roseburia</taxon>
    </lineage>
</organism>
<dbReference type="AlphaFoldDB" id="A0A0M6WWP9"/>
<keyword evidence="2" id="KW-1185">Reference proteome</keyword>
<evidence type="ECO:0000313" key="2">
    <source>
        <dbReference type="Proteomes" id="UP000049828"/>
    </source>
</evidence>
<evidence type="ECO:0000313" key="1">
    <source>
        <dbReference type="EMBL" id="CRL42090.1"/>
    </source>
</evidence>
<gene>
    <name evidence="1" type="ORF">RIL183_30781</name>
</gene>
<reference evidence="2" key="1">
    <citation type="submission" date="2015-05" db="EMBL/GenBank/DDBJ databases">
        <authorList>
            <consortium name="Pathogen Informatics"/>
        </authorList>
    </citation>
    <scope>NUCLEOTIDE SEQUENCE [LARGE SCALE GENOMIC DNA]</scope>
    <source>
        <strain evidence="2">L1-83</strain>
    </source>
</reference>
<accession>A0A0M6WWP9</accession>
<dbReference type="EMBL" id="CVRS01000098">
    <property type="protein sequence ID" value="CRL42090.1"/>
    <property type="molecule type" value="Genomic_DNA"/>
</dbReference>
<proteinExistence type="predicted"/>